<name>A0A7W4K9A5_9PROT</name>
<evidence type="ECO:0000313" key="1">
    <source>
        <dbReference type="EMBL" id="MBB2202726.1"/>
    </source>
</evidence>
<accession>A0A7W4K9A5</accession>
<dbReference type="EMBL" id="JABEQM010000012">
    <property type="protein sequence ID" value="MBB2202726.1"/>
    <property type="molecule type" value="Genomic_DNA"/>
</dbReference>
<dbReference type="Pfam" id="PF10116">
    <property type="entry name" value="Host_attach"/>
    <property type="match status" value="1"/>
</dbReference>
<reference evidence="1 2" key="1">
    <citation type="submission" date="2020-04" db="EMBL/GenBank/DDBJ databases">
        <title>Description of novel Gluconacetobacter.</title>
        <authorList>
            <person name="Sombolestani A."/>
        </authorList>
    </citation>
    <scope>NUCLEOTIDE SEQUENCE [LARGE SCALE GENOMIC DNA]</scope>
    <source>
        <strain evidence="1 2">LMG 27802</strain>
    </source>
</reference>
<gene>
    <name evidence="1" type="ORF">HLH28_14310</name>
</gene>
<organism evidence="1 2">
    <name type="scientific">Gluconacetobacter tumulisoli</name>
    <dbReference type="NCBI Taxonomy" id="1286189"/>
    <lineage>
        <taxon>Bacteria</taxon>
        <taxon>Pseudomonadati</taxon>
        <taxon>Pseudomonadota</taxon>
        <taxon>Alphaproteobacteria</taxon>
        <taxon>Acetobacterales</taxon>
        <taxon>Acetobacteraceae</taxon>
        <taxon>Gluconacetobacter</taxon>
    </lineage>
</organism>
<dbReference type="AlphaFoldDB" id="A0A7W4K9A5"/>
<comment type="caution">
    <text evidence="1">The sequence shown here is derived from an EMBL/GenBank/DDBJ whole genome shotgun (WGS) entry which is preliminary data.</text>
</comment>
<dbReference type="RefSeq" id="WP_182960339.1">
    <property type="nucleotide sequence ID" value="NZ_JABEQM010000012.1"/>
</dbReference>
<proteinExistence type="predicted"/>
<sequence length="120" mass="13062">MTYLDSAWYMVADGARARVLKHAGGTFHPLTTLTADDGDEEAFARRLATYLNDAAERGDIDGLALAAPPRTLHVLRTHLSAIARGRVVSEQPHDLTGIADHDLPSHFDIPATGWPRPLPE</sequence>
<protein>
    <submittedName>
        <fullName evidence="1">Host attachment protein</fullName>
    </submittedName>
</protein>
<keyword evidence="2" id="KW-1185">Reference proteome</keyword>
<dbReference type="Proteomes" id="UP000578030">
    <property type="component" value="Unassembled WGS sequence"/>
</dbReference>
<dbReference type="InterPro" id="IPR019291">
    <property type="entry name" value="Host_attachment_protein"/>
</dbReference>
<evidence type="ECO:0000313" key="2">
    <source>
        <dbReference type="Proteomes" id="UP000578030"/>
    </source>
</evidence>